<evidence type="ECO:0000313" key="2">
    <source>
        <dbReference type="EMBL" id="KKQ24888.1"/>
    </source>
</evidence>
<feature type="transmembrane region" description="Helical" evidence="1">
    <location>
        <begin position="48"/>
        <end position="72"/>
    </location>
</feature>
<dbReference type="EMBL" id="LBSV01000013">
    <property type="protein sequence ID" value="KKQ24888.1"/>
    <property type="molecule type" value="Genomic_DNA"/>
</dbReference>
<feature type="transmembrane region" description="Helical" evidence="1">
    <location>
        <begin position="84"/>
        <end position="105"/>
    </location>
</feature>
<reference evidence="2 3" key="1">
    <citation type="journal article" date="2015" name="Nature">
        <title>rRNA introns, odd ribosomes, and small enigmatic genomes across a large radiation of phyla.</title>
        <authorList>
            <person name="Brown C.T."/>
            <person name="Hug L.A."/>
            <person name="Thomas B.C."/>
            <person name="Sharon I."/>
            <person name="Castelle C.J."/>
            <person name="Singh A."/>
            <person name="Wilkins M.J."/>
            <person name="Williams K.H."/>
            <person name="Banfield J.F."/>
        </authorList>
    </citation>
    <scope>NUCLEOTIDE SEQUENCE [LARGE SCALE GENOMIC DNA]</scope>
</reference>
<evidence type="ECO:0008006" key="4">
    <source>
        <dbReference type="Google" id="ProtNLM"/>
    </source>
</evidence>
<evidence type="ECO:0000313" key="3">
    <source>
        <dbReference type="Proteomes" id="UP000034917"/>
    </source>
</evidence>
<name>A0A0G0G111_9BACT</name>
<gene>
    <name evidence="2" type="ORF">US40_C0013G0020</name>
</gene>
<organism evidence="2 3">
    <name type="scientific">Candidatus Roizmanbacteria bacterium GW2011_GWC2_37_13</name>
    <dbReference type="NCBI Taxonomy" id="1618486"/>
    <lineage>
        <taxon>Bacteria</taxon>
        <taxon>Candidatus Roizmaniibacteriota</taxon>
    </lineage>
</organism>
<keyword evidence="1" id="KW-0812">Transmembrane</keyword>
<dbReference type="AlphaFoldDB" id="A0A0G0G111"/>
<feature type="transmembrane region" description="Helical" evidence="1">
    <location>
        <begin position="117"/>
        <end position="150"/>
    </location>
</feature>
<proteinExistence type="predicted"/>
<protein>
    <recommendedName>
        <fullName evidence="4">Chromate transporter</fullName>
    </recommendedName>
</protein>
<sequence>MAKSDEKSADLKSMMGRLEDTLTTYLVDKAPFQLPSGAKEAIVKYGPWITLILLILALPALLFAFGLGTFLAPFAFLGGLQAGVSYGFGMVFSAVILVLEALAIPGLFKRKLSAWRLIYYGALLGGVQSVLSFNLGGLVIGTGISLYILFQIKSYYK</sequence>
<evidence type="ECO:0000256" key="1">
    <source>
        <dbReference type="SAM" id="Phobius"/>
    </source>
</evidence>
<accession>A0A0G0G111</accession>
<keyword evidence="1" id="KW-1133">Transmembrane helix</keyword>
<dbReference type="Proteomes" id="UP000034917">
    <property type="component" value="Unassembled WGS sequence"/>
</dbReference>
<comment type="caution">
    <text evidence="2">The sequence shown here is derived from an EMBL/GenBank/DDBJ whole genome shotgun (WGS) entry which is preliminary data.</text>
</comment>
<keyword evidence="1" id="KW-0472">Membrane</keyword>